<reference evidence="1 2" key="1">
    <citation type="journal article" date="2014" name="Am. J. Bot.">
        <title>Genome assembly and annotation for red clover (Trifolium pratense; Fabaceae).</title>
        <authorList>
            <person name="Istvanek J."/>
            <person name="Jaros M."/>
            <person name="Krenek A."/>
            <person name="Repkova J."/>
        </authorList>
    </citation>
    <scope>NUCLEOTIDE SEQUENCE [LARGE SCALE GENOMIC DNA]</scope>
    <source>
        <strain evidence="2">cv. Tatra</strain>
        <tissue evidence="1">Young leaves</tissue>
    </source>
</reference>
<evidence type="ECO:0000313" key="1">
    <source>
        <dbReference type="EMBL" id="PNX94196.1"/>
    </source>
</evidence>
<protein>
    <submittedName>
        <fullName evidence="1">Uncharacterized protein</fullName>
    </submittedName>
</protein>
<dbReference type="AlphaFoldDB" id="A0A2K3MTW5"/>
<organism evidence="1 2">
    <name type="scientific">Trifolium pratense</name>
    <name type="common">Red clover</name>
    <dbReference type="NCBI Taxonomy" id="57577"/>
    <lineage>
        <taxon>Eukaryota</taxon>
        <taxon>Viridiplantae</taxon>
        <taxon>Streptophyta</taxon>
        <taxon>Embryophyta</taxon>
        <taxon>Tracheophyta</taxon>
        <taxon>Spermatophyta</taxon>
        <taxon>Magnoliopsida</taxon>
        <taxon>eudicotyledons</taxon>
        <taxon>Gunneridae</taxon>
        <taxon>Pentapetalae</taxon>
        <taxon>rosids</taxon>
        <taxon>fabids</taxon>
        <taxon>Fabales</taxon>
        <taxon>Fabaceae</taxon>
        <taxon>Papilionoideae</taxon>
        <taxon>50 kb inversion clade</taxon>
        <taxon>NPAAA clade</taxon>
        <taxon>Hologalegina</taxon>
        <taxon>IRL clade</taxon>
        <taxon>Trifolieae</taxon>
        <taxon>Trifolium</taxon>
    </lineage>
</organism>
<accession>A0A2K3MTW5</accession>
<dbReference type="EMBL" id="ASHM01012245">
    <property type="protein sequence ID" value="PNX94196.1"/>
    <property type="molecule type" value="Genomic_DNA"/>
</dbReference>
<name>A0A2K3MTW5_TRIPR</name>
<dbReference type="Proteomes" id="UP000236291">
    <property type="component" value="Unassembled WGS sequence"/>
</dbReference>
<gene>
    <name evidence="1" type="ORF">L195_g017367</name>
</gene>
<comment type="caution">
    <text evidence="1">The sequence shown here is derived from an EMBL/GenBank/DDBJ whole genome shotgun (WGS) entry which is preliminary data.</text>
</comment>
<proteinExistence type="predicted"/>
<sequence length="29" mass="3171">MEVEAVGKEGEIKFLEVRPNGGSNPIVDR</sequence>
<evidence type="ECO:0000313" key="2">
    <source>
        <dbReference type="Proteomes" id="UP000236291"/>
    </source>
</evidence>
<feature type="non-terminal residue" evidence="1">
    <location>
        <position position="29"/>
    </location>
</feature>
<reference evidence="1 2" key="2">
    <citation type="journal article" date="2017" name="Front. Plant Sci.">
        <title>Gene Classification and Mining of Molecular Markers Useful in Red Clover (Trifolium pratense) Breeding.</title>
        <authorList>
            <person name="Istvanek J."/>
            <person name="Dluhosova J."/>
            <person name="Dluhos P."/>
            <person name="Patkova L."/>
            <person name="Nedelnik J."/>
            <person name="Repkova J."/>
        </authorList>
    </citation>
    <scope>NUCLEOTIDE SEQUENCE [LARGE SCALE GENOMIC DNA]</scope>
    <source>
        <strain evidence="2">cv. Tatra</strain>
        <tissue evidence="1">Young leaves</tissue>
    </source>
</reference>